<sequence>MAEIATAADALANTAYKLYKATKKRMPHPRLEAWKEAAASITETALKHKLTMPDDRIPGYLSHYSVFASILQQLDDCYDEQGNSIKGSDFMDRWSLSKDLHRAGKELRNVMLVTRSKGAYEAFTLPSSTASPSAEDNAPADIREDHPKKVVGRFDGVIAQSSGPVATSPGRIPVRTEAELKRGVLYVSEFFLEA</sequence>
<comment type="caution">
    <text evidence="1">The sequence shown here is derived from an EMBL/GenBank/DDBJ whole genome shotgun (WGS) entry which is preliminary data.</text>
</comment>
<evidence type="ECO:0000313" key="1">
    <source>
        <dbReference type="EMBL" id="KAJ7637469.1"/>
    </source>
</evidence>
<dbReference type="AlphaFoldDB" id="A0AAD7C4K2"/>
<dbReference type="EMBL" id="JARKIE010000456">
    <property type="protein sequence ID" value="KAJ7637469.1"/>
    <property type="molecule type" value="Genomic_DNA"/>
</dbReference>
<organism evidence="1 2">
    <name type="scientific">Mycena rosella</name>
    <name type="common">Pink bonnet</name>
    <name type="synonym">Agaricus rosellus</name>
    <dbReference type="NCBI Taxonomy" id="1033263"/>
    <lineage>
        <taxon>Eukaryota</taxon>
        <taxon>Fungi</taxon>
        <taxon>Dikarya</taxon>
        <taxon>Basidiomycota</taxon>
        <taxon>Agaricomycotina</taxon>
        <taxon>Agaricomycetes</taxon>
        <taxon>Agaricomycetidae</taxon>
        <taxon>Agaricales</taxon>
        <taxon>Marasmiineae</taxon>
        <taxon>Mycenaceae</taxon>
        <taxon>Mycena</taxon>
    </lineage>
</organism>
<proteinExistence type="predicted"/>
<name>A0AAD7C4K2_MYCRO</name>
<reference evidence="1" key="1">
    <citation type="submission" date="2023-03" db="EMBL/GenBank/DDBJ databases">
        <title>Massive genome expansion in bonnet fungi (Mycena s.s.) driven by repeated elements and novel gene families across ecological guilds.</title>
        <authorList>
            <consortium name="Lawrence Berkeley National Laboratory"/>
            <person name="Harder C.B."/>
            <person name="Miyauchi S."/>
            <person name="Viragh M."/>
            <person name="Kuo A."/>
            <person name="Thoen E."/>
            <person name="Andreopoulos B."/>
            <person name="Lu D."/>
            <person name="Skrede I."/>
            <person name="Drula E."/>
            <person name="Henrissat B."/>
            <person name="Morin E."/>
            <person name="Kohler A."/>
            <person name="Barry K."/>
            <person name="LaButti K."/>
            <person name="Morin E."/>
            <person name="Salamov A."/>
            <person name="Lipzen A."/>
            <person name="Mereny Z."/>
            <person name="Hegedus B."/>
            <person name="Baldrian P."/>
            <person name="Stursova M."/>
            <person name="Weitz H."/>
            <person name="Taylor A."/>
            <person name="Grigoriev I.V."/>
            <person name="Nagy L.G."/>
            <person name="Martin F."/>
            <person name="Kauserud H."/>
        </authorList>
    </citation>
    <scope>NUCLEOTIDE SEQUENCE</scope>
    <source>
        <strain evidence="1">CBHHK067</strain>
    </source>
</reference>
<keyword evidence="2" id="KW-1185">Reference proteome</keyword>
<gene>
    <name evidence="1" type="ORF">B0H17DRAFT_1217063</name>
</gene>
<dbReference type="Proteomes" id="UP001221757">
    <property type="component" value="Unassembled WGS sequence"/>
</dbReference>
<evidence type="ECO:0000313" key="2">
    <source>
        <dbReference type="Proteomes" id="UP001221757"/>
    </source>
</evidence>
<accession>A0AAD7C4K2</accession>
<protein>
    <submittedName>
        <fullName evidence="1">Uncharacterized protein</fullName>
    </submittedName>
</protein>